<evidence type="ECO:0000313" key="1">
    <source>
        <dbReference type="EMBL" id="GFD44726.1"/>
    </source>
</evidence>
<gene>
    <name evidence="1" type="ORF">Tci_916695</name>
</gene>
<proteinExistence type="predicted"/>
<organism evidence="1">
    <name type="scientific">Tanacetum cinerariifolium</name>
    <name type="common">Dalmatian daisy</name>
    <name type="synonym">Chrysanthemum cinerariifolium</name>
    <dbReference type="NCBI Taxonomy" id="118510"/>
    <lineage>
        <taxon>Eukaryota</taxon>
        <taxon>Viridiplantae</taxon>
        <taxon>Streptophyta</taxon>
        <taxon>Embryophyta</taxon>
        <taxon>Tracheophyta</taxon>
        <taxon>Spermatophyta</taxon>
        <taxon>Magnoliopsida</taxon>
        <taxon>eudicotyledons</taxon>
        <taxon>Gunneridae</taxon>
        <taxon>Pentapetalae</taxon>
        <taxon>asterids</taxon>
        <taxon>campanulids</taxon>
        <taxon>Asterales</taxon>
        <taxon>Asteraceae</taxon>
        <taxon>Asteroideae</taxon>
        <taxon>Anthemideae</taxon>
        <taxon>Anthemidinae</taxon>
        <taxon>Tanacetum</taxon>
    </lineage>
</organism>
<feature type="non-terminal residue" evidence="1">
    <location>
        <position position="1"/>
    </location>
</feature>
<comment type="caution">
    <text evidence="1">The sequence shown here is derived from an EMBL/GenBank/DDBJ whole genome shotgun (WGS) entry which is preliminary data.</text>
</comment>
<accession>A0A699WFZ6</accession>
<dbReference type="AlphaFoldDB" id="A0A699WFZ6"/>
<dbReference type="EMBL" id="BKCJ011629730">
    <property type="protein sequence ID" value="GFD44726.1"/>
    <property type="molecule type" value="Genomic_DNA"/>
</dbReference>
<protein>
    <submittedName>
        <fullName evidence="1">Putative transcription elongation factor SPT5 homolog 1</fullName>
    </submittedName>
</protein>
<name>A0A699WFZ6_TANCI</name>
<reference evidence="1" key="1">
    <citation type="journal article" date="2019" name="Sci. Rep.">
        <title>Draft genome of Tanacetum cinerariifolium, the natural source of mosquito coil.</title>
        <authorList>
            <person name="Yamashiro T."/>
            <person name="Shiraishi A."/>
            <person name="Satake H."/>
            <person name="Nakayama K."/>
        </authorList>
    </citation>
    <scope>NUCLEOTIDE SEQUENCE</scope>
</reference>
<keyword evidence="1" id="KW-0648">Protein biosynthesis</keyword>
<dbReference type="GO" id="GO:0003746">
    <property type="term" value="F:translation elongation factor activity"/>
    <property type="evidence" value="ECO:0007669"/>
    <property type="project" value="UniProtKB-KW"/>
</dbReference>
<keyword evidence="1" id="KW-0251">Elongation factor</keyword>
<sequence length="54" mass="6031">GWVEKVEENIVHIKPNATGLPLRVFSDNVVESSEVKSGISKIGDFELHDLVRLE</sequence>